<dbReference type="InterPro" id="IPR013083">
    <property type="entry name" value="Znf_RING/FYVE/PHD"/>
</dbReference>
<name>A0AA38MKL1_9CUCU</name>
<evidence type="ECO:0000313" key="7">
    <source>
        <dbReference type="Proteomes" id="UP001168821"/>
    </source>
</evidence>
<feature type="domain" description="PHD-type" evidence="5">
    <location>
        <begin position="2"/>
        <end position="59"/>
    </location>
</feature>
<evidence type="ECO:0000313" key="6">
    <source>
        <dbReference type="EMBL" id="KAJ3660006.1"/>
    </source>
</evidence>
<keyword evidence="7" id="KW-1185">Reference proteome</keyword>
<evidence type="ECO:0000256" key="3">
    <source>
        <dbReference type="ARBA" id="ARBA00022833"/>
    </source>
</evidence>
<evidence type="ECO:0000259" key="5">
    <source>
        <dbReference type="PROSITE" id="PS50016"/>
    </source>
</evidence>
<dbReference type="InterPro" id="IPR001965">
    <property type="entry name" value="Znf_PHD"/>
</dbReference>
<dbReference type="SUPFAM" id="SSF57903">
    <property type="entry name" value="FYVE/PHD zinc finger"/>
    <property type="match status" value="1"/>
</dbReference>
<dbReference type="Gene3D" id="3.30.40.10">
    <property type="entry name" value="Zinc/RING finger domain, C3HC4 (zinc finger)"/>
    <property type="match status" value="1"/>
</dbReference>
<comment type="caution">
    <text evidence="6">The sequence shown here is derived from an EMBL/GenBank/DDBJ whole genome shotgun (WGS) entry which is preliminary data.</text>
</comment>
<evidence type="ECO:0000256" key="1">
    <source>
        <dbReference type="ARBA" id="ARBA00022723"/>
    </source>
</evidence>
<reference evidence="6" key="1">
    <citation type="journal article" date="2023" name="G3 (Bethesda)">
        <title>Whole genome assemblies of Zophobas morio and Tenebrio molitor.</title>
        <authorList>
            <person name="Kaur S."/>
            <person name="Stinson S.A."/>
            <person name="diCenzo G.C."/>
        </authorList>
    </citation>
    <scope>NUCLEOTIDE SEQUENCE</scope>
    <source>
        <strain evidence="6">QUZm001</strain>
    </source>
</reference>
<keyword evidence="2 4" id="KW-0863">Zinc-finger</keyword>
<accession>A0AA38MKL1</accession>
<dbReference type="SMART" id="SM00249">
    <property type="entry name" value="PHD"/>
    <property type="match status" value="1"/>
</dbReference>
<evidence type="ECO:0000256" key="2">
    <source>
        <dbReference type="ARBA" id="ARBA00022771"/>
    </source>
</evidence>
<dbReference type="EMBL" id="JALNTZ010000003">
    <property type="protein sequence ID" value="KAJ3660006.1"/>
    <property type="molecule type" value="Genomic_DNA"/>
</dbReference>
<dbReference type="InterPro" id="IPR011011">
    <property type="entry name" value="Znf_FYVE_PHD"/>
</dbReference>
<evidence type="ECO:0000256" key="4">
    <source>
        <dbReference type="PROSITE-ProRule" id="PRU00146"/>
    </source>
</evidence>
<proteinExistence type="predicted"/>
<organism evidence="6 7">
    <name type="scientific">Zophobas morio</name>
    <dbReference type="NCBI Taxonomy" id="2755281"/>
    <lineage>
        <taxon>Eukaryota</taxon>
        <taxon>Metazoa</taxon>
        <taxon>Ecdysozoa</taxon>
        <taxon>Arthropoda</taxon>
        <taxon>Hexapoda</taxon>
        <taxon>Insecta</taxon>
        <taxon>Pterygota</taxon>
        <taxon>Neoptera</taxon>
        <taxon>Endopterygota</taxon>
        <taxon>Coleoptera</taxon>
        <taxon>Polyphaga</taxon>
        <taxon>Cucujiformia</taxon>
        <taxon>Tenebrionidae</taxon>
        <taxon>Zophobas</taxon>
    </lineage>
</organism>
<dbReference type="Proteomes" id="UP001168821">
    <property type="component" value="Unassembled WGS sequence"/>
</dbReference>
<sequence length="283" mass="32643">MPNYCLFCDGAVTPTTPSVKCNGVCKKYSHLKCLKTNEKEINTILNDSSHWVCPNCVSASSNNMITVEKIEEIIKLQFSNLKMELKESIDSHFEKFNDRLSVVENNVRLLQDEWSEFKKSKSTCDAKYDMNDIVAEIEERKLRSSNVMLFNICESTASELATKIQADLDQVTSILAPLGTFPPPKKVVRIGTRKPNITRPLKITFDNEIIVKEVLRTNRNNDNRQFHFRPDLTNMQREINNTVRKDYKDRLARGESDITIKYKNNQPYITKKIDPPVYGRSKK</sequence>
<dbReference type="PROSITE" id="PS50016">
    <property type="entry name" value="ZF_PHD_2"/>
    <property type="match status" value="1"/>
</dbReference>
<dbReference type="GO" id="GO:0008270">
    <property type="term" value="F:zinc ion binding"/>
    <property type="evidence" value="ECO:0007669"/>
    <property type="project" value="UniProtKB-KW"/>
</dbReference>
<keyword evidence="3" id="KW-0862">Zinc</keyword>
<dbReference type="InterPro" id="IPR019787">
    <property type="entry name" value="Znf_PHD-finger"/>
</dbReference>
<dbReference type="PANTHER" id="PTHR37445">
    <property type="entry name" value="PROTEIN CBG24663"/>
    <property type="match status" value="1"/>
</dbReference>
<dbReference type="CDD" id="cd15489">
    <property type="entry name" value="PHD_SF"/>
    <property type="match status" value="1"/>
</dbReference>
<protein>
    <recommendedName>
        <fullName evidence="5">PHD-type domain-containing protein</fullName>
    </recommendedName>
</protein>
<dbReference type="AlphaFoldDB" id="A0AA38MKL1"/>
<dbReference type="PANTHER" id="PTHR37445:SF3">
    <property type="entry name" value="ZINC FINGER PHD-TYPE DOMAIN-CONTAINING PROTEIN"/>
    <property type="match status" value="1"/>
</dbReference>
<keyword evidence="1" id="KW-0479">Metal-binding</keyword>
<gene>
    <name evidence="6" type="ORF">Zmor_011664</name>
</gene>